<dbReference type="RefSeq" id="WP_340906293.1">
    <property type="nucleotide sequence ID" value="NZ_JBHLUU010000015.1"/>
</dbReference>
<keyword evidence="4" id="KW-1185">Reference proteome</keyword>
<evidence type="ECO:0000313" key="4">
    <source>
        <dbReference type="Proteomes" id="UP001589738"/>
    </source>
</evidence>
<protein>
    <recommendedName>
        <fullName evidence="2">UPF0178 protein ACFFHF_03735</fullName>
    </recommendedName>
</protein>
<proteinExistence type="inferred from homology"/>
<evidence type="ECO:0000256" key="1">
    <source>
        <dbReference type="ARBA" id="ARBA00008522"/>
    </source>
</evidence>
<comment type="caution">
    <text evidence="3">The sequence shown here is derived from an EMBL/GenBank/DDBJ whole genome shotgun (WGS) entry which is preliminary data.</text>
</comment>
<name>A0ABV6KM92_9BACI</name>
<dbReference type="PANTHER" id="PTHR35146:SF1">
    <property type="entry name" value="UPF0178 PROTEIN YAII"/>
    <property type="match status" value="1"/>
</dbReference>
<reference evidence="3 4" key="1">
    <citation type="submission" date="2024-09" db="EMBL/GenBank/DDBJ databases">
        <authorList>
            <person name="Sun Q."/>
            <person name="Mori K."/>
        </authorList>
    </citation>
    <scope>NUCLEOTIDE SEQUENCE [LARGE SCALE GENOMIC DNA]</scope>
    <source>
        <strain evidence="3 4">CGMCC 1.9126</strain>
    </source>
</reference>
<dbReference type="NCBIfam" id="NF001095">
    <property type="entry name" value="PRK00124.1"/>
    <property type="match status" value="1"/>
</dbReference>
<dbReference type="CDD" id="cd18720">
    <property type="entry name" value="PIN_YqxD-like"/>
    <property type="match status" value="1"/>
</dbReference>
<gene>
    <name evidence="3" type="ORF">ACFFHF_03735</name>
</gene>
<accession>A0ABV6KM92</accession>
<organism evidence="3 4">
    <name type="scientific">Robertmurraya beringensis</name>
    <dbReference type="NCBI Taxonomy" id="641660"/>
    <lineage>
        <taxon>Bacteria</taxon>
        <taxon>Bacillati</taxon>
        <taxon>Bacillota</taxon>
        <taxon>Bacilli</taxon>
        <taxon>Bacillales</taxon>
        <taxon>Bacillaceae</taxon>
        <taxon>Robertmurraya</taxon>
    </lineage>
</organism>
<dbReference type="Proteomes" id="UP001589738">
    <property type="component" value="Unassembled WGS sequence"/>
</dbReference>
<sequence>MNSTLGLPKVLVDADSCPVKQEIVEIASNFSLEVIFVASYNHMSSTEATGTWKYVDTGKEEVDLYIMNHVGKGDFVVTQDIGLASTLVNKGVYVLSPRGNVYEEKDINLALDMRYLAAKARRQGIHSKGPKRFGQTDRDDFAKNFYSILSKFAGNL</sequence>
<dbReference type="PANTHER" id="PTHR35146">
    <property type="entry name" value="UPF0178 PROTEIN YAII"/>
    <property type="match status" value="1"/>
</dbReference>
<comment type="similarity">
    <text evidence="1 2">Belongs to the UPF0178 family.</text>
</comment>
<dbReference type="Pfam" id="PF02639">
    <property type="entry name" value="DUF188"/>
    <property type="match status" value="1"/>
</dbReference>
<dbReference type="InterPro" id="IPR003791">
    <property type="entry name" value="UPF0178"/>
</dbReference>
<dbReference type="HAMAP" id="MF_00489">
    <property type="entry name" value="UPF0178"/>
    <property type="match status" value="1"/>
</dbReference>
<evidence type="ECO:0000256" key="2">
    <source>
        <dbReference type="HAMAP-Rule" id="MF_00489"/>
    </source>
</evidence>
<evidence type="ECO:0000313" key="3">
    <source>
        <dbReference type="EMBL" id="MFC0474408.1"/>
    </source>
</evidence>
<dbReference type="EMBL" id="JBHLUU010000015">
    <property type="protein sequence ID" value="MFC0474408.1"/>
    <property type="molecule type" value="Genomic_DNA"/>
</dbReference>